<accession>A0ABR3ND58</accession>
<evidence type="ECO:0000313" key="1">
    <source>
        <dbReference type="EMBL" id="KAL1274895.1"/>
    </source>
</evidence>
<dbReference type="Proteomes" id="UP001558613">
    <property type="component" value="Unassembled WGS sequence"/>
</dbReference>
<sequence length="121" mass="13524">MNSKHWNLRSRRVVFLGFSSNVHPVGYKNGVESTSSQQVKCTSKRHDWKQKFRQQVPGTVQLDNAVLDQCALFISGISSKVRTFETGVLAWHSSQRPVLLKAVRASAFTASTEESDCARAN</sequence>
<organism evidence="1 2">
    <name type="scientific">Cirrhinus molitorella</name>
    <name type="common">mud carp</name>
    <dbReference type="NCBI Taxonomy" id="172907"/>
    <lineage>
        <taxon>Eukaryota</taxon>
        <taxon>Metazoa</taxon>
        <taxon>Chordata</taxon>
        <taxon>Craniata</taxon>
        <taxon>Vertebrata</taxon>
        <taxon>Euteleostomi</taxon>
        <taxon>Actinopterygii</taxon>
        <taxon>Neopterygii</taxon>
        <taxon>Teleostei</taxon>
        <taxon>Ostariophysi</taxon>
        <taxon>Cypriniformes</taxon>
        <taxon>Cyprinidae</taxon>
        <taxon>Labeoninae</taxon>
        <taxon>Labeonini</taxon>
        <taxon>Cirrhinus</taxon>
    </lineage>
</organism>
<reference evidence="1 2" key="1">
    <citation type="submission" date="2023-09" db="EMBL/GenBank/DDBJ databases">
        <authorList>
            <person name="Wang M."/>
        </authorList>
    </citation>
    <scope>NUCLEOTIDE SEQUENCE [LARGE SCALE GENOMIC DNA]</scope>
    <source>
        <strain evidence="1">GT-2023</strain>
        <tissue evidence="1">Liver</tissue>
    </source>
</reference>
<gene>
    <name evidence="1" type="ORF">QQF64_027709</name>
</gene>
<name>A0ABR3ND58_9TELE</name>
<comment type="caution">
    <text evidence="1">The sequence shown here is derived from an EMBL/GenBank/DDBJ whole genome shotgun (WGS) entry which is preliminary data.</text>
</comment>
<protein>
    <submittedName>
        <fullName evidence="1">Uncharacterized protein</fullName>
    </submittedName>
</protein>
<evidence type="ECO:0000313" key="2">
    <source>
        <dbReference type="Proteomes" id="UP001558613"/>
    </source>
</evidence>
<dbReference type="EMBL" id="JAYMGO010000005">
    <property type="protein sequence ID" value="KAL1274895.1"/>
    <property type="molecule type" value="Genomic_DNA"/>
</dbReference>
<keyword evidence="2" id="KW-1185">Reference proteome</keyword>
<proteinExistence type="predicted"/>